<dbReference type="EMBL" id="CAKOFQ010008323">
    <property type="protein sequence ID" value="CAH2013426.1"/>
    <property type="molecule type" value="Genomic_DNA"/>
</dbReference>
<comment type="caution">
    <text evidence="2">The sequence shown here is derived from an EMBL/GenBank/DDBJ whole genome shotgun (WGS) entry which is preliminary data.</text>
</comment>
<proteinExistence type="predicted"/>
<reference evidence="2" key="1">
    <citation type="submission" date="2022-03" db="EMBL/GenBank/DDBJ databases">
        <authorList>
            <person name="Sayadi A."/>
        </authorList>
    </citation>
    <scope>NUCLEOTIDE SEQUENCE</scope>
</reference>
<dbReference type="GO" id="GO:0006139">
    <property type="term" value="P:nucleobase-containing compound metabolic process"/>
    <property type="evidence" value="ECO:0007669"/>
    <property type="project" value="InterPro"/>
</dbReference>
<dbReference type="PANTHER" id="PTHR11472">
    <property type="entry name" value="DNA REPAIR DEAD HELICASE RAD3/XP-D SUBFAMILY MEMBER"/>
    <property type="match status" value="1"/>
</dbReference>
<protein>
    <recommendedName>
        <fullName evidence="1">ATP-dependent helicase C-terminal domain-containing protein</fullName>
    </recommendedName>
</protein>
<dbReference type="InterPro" id="IPR045028">
    <property type="entry name" value="DinG/Rad3-like"/>
</dbReference>
<dbReference type="GO" id="GO:0016818">
    <property type="term" value="F:hydrolase activity, acting on acid anhydrides, in phosphorus-containing anhydrides"/>
    <property type="evidence" value="ECO:0007669"/>
    <property type="project" value="InterPro"/>
</dbReference>
<dbReference type="Gene3D" id="3.40.50.300">
    <property type="entry name" value="P-loop containing nucleotide triphosphate hydrolases"/>
    <property type="match status" value="1"/>
</dbReference>
<dbReference type="GO" id="GO:0005524">
    <property type="term" value="F:ATP binding"/>
    <property type="evidence" value="ECO:0007669"/>
    <property type="project" value="InterPro"/>
</dbReference>
<dbReference type="Proteomes" id="UP001152888">
    <property type="component" value="Unassembled WGS sequence"/>
</dbReference>
<dbReference type="GO" id="GO:0003678">
    <property type="term" value="F:DNA helicase activity"/>
    <property type="evidence" value="ECO:0007669"/>
    <property type="project" value="TreeGrafter"/>
</dbReference>
<gene>
    <name evidence="2" type="ORF">ACAOBT_LOCUS33463</name>
</gene>
<accession>A0A9P0MJ05</accession>
<dbReference type="GO" id="GO:0034085">
    <property type="term" value="P:establishment of sister chromatid cohesion"/>
    <property type="evidence" value="ECO:0007669"/>
    <property type="project" value="TreeGrafter"/>
</dbReference>
<dbReference type="OrthoDB" id="267079at2759"/>
<dbReference type="InterPro" id="IPR006555">
    <property type="entry name" value="ATP-dep_Helicase_C"/>
</dbReference>
<organism evidence="2 3">
    <name type="scientific">Acanthoscelides obtectus</name>
    <name type="common">Bean weevil</name>
    <name type="synonym">Bruchus obtectus</name>
    <dbReference type="NCBI Taxonomy" id="200917"/>
    <lineage>
        <taxon>Eukaryota</taxon>
        <taxon>Metazoa</taxon>
        <taxon>Ecdysozoa</taxon>
        <taxon>Arthropoda</taxon>
        <taxon>Hexapoda</taxon>
        <taxon>Insecta</taxon>
        <taxon>Pterygota</taxon>
        <taxon>Neoptera</taxon>
        <taxon>Endopterygota</taxon>
        <taxon>Coleoptera</taxon>
        <taxon>Polyphaga</taxon>
        <taxon>Cucujiformia</taxon>
        <taxon>Chrysomeloidea</taxon>
        <taxon>Chrysomelidae</taxon>
        <taxon>Bruchinae</taxon>
        <taxon>Bruchini</taxon>
        <taxon>Acanthoscelides</taxon>
    </lineage>
</organism>
<dbReference type="GO" id="GO:0005634">
    <property type="term" value="C:nucleus"/>
    <property type="evidence" value="ECO:0007669"/>
    <property type="project" value="TreeGrafter"/>
</dbReference>
<dbReference type="GO" id="GO:0003676">
    <property type="term" value="F:nucleic acid binding"/>
    <property type="evidence" value="ECO:0007669"/>
    <property type="project" value="InterPro"/>
</dbReference>
<dbReference type="AlphaFoldDB" id="A0A9P0MJ05"/>
<sequence>MNVNSKLGSGAGQKFYENQCMKAVNQCIGRAVRHRNDFAAVLLLDERYNRMSVKNALPNWIKRSLKTCEYEESFKQITQFFTRRK</sequence>
<evidence type="ECO:0000259" key="1">
    <source>
        <dbReference type="Pfam" id="PF13307"/>
    </source>
</evidence>
<name>A0A9P0MJ05_ACAOB</name>
<evidence type="ECO:0000313" key="2">
    <source>
        <dbReference type="EMBL" id="CAH2013426.1"/>
    </source>
</evidence>
<keyword evidence="3" id="KW-1185">Reference proteome</keyword>
<dbReference type="PANTHER" id="PTHR11472:SF41">
    <property type="entry name" value="ATP-DEPENDENT DNA HELICASE DDX11-RELATED"/>
    <property type="match status" value="1"/>
</dbReference>
<dbReference type="Pfam" id="PF13307">
    <property type="entry name" value="Helicase_C_2"/>
    <property type="match status" value="1"/>
</dbReference>
<dbReference type="InterPro" id="IPR027417">
    <property type="entry name" value="P-loop_NTPase"/>
</dbReference>
<evidence type="ECO:0000313" key="3">
    <source>
        <dbReference type="Proteomes" id="UP001152888"/>
    </source>
</evidence>
<feature type="domain" description="ATP-dependent helicase C-terminal" evidence="1">
    <location>
        <begin position="5"/>
        <end position="63"/>
    </location>
</feature>